<evidence type="ECO:0000313" key="2">
    <source>
        <dbReference type="Proteomes" id="UP001234202"/>
    </source>
</evidence>
<protein>
    <submittedName>
        <fullName evidence="1">Uncharacterized protein</fullName>
    </submittedName>
</protein>
<proteinExistence type="predicted"/>
<sequence>MKIEVTANQAVLIPSGYLHAVLTLKDSFMLGGSFVHEYSIRSHLHFRKMELHTNSLRGNRYQQFGRFCWLLAQYYADAWAPNKGPRPKSYEFLQQIHHLRMFIELEVWKIQNQAAGWKKCVGSLPWGWREDKTYVKVIRRLKRGYARMSRKMRQLPPDGSEEEESE</sequence>
<reference evidence="1" key="1">
    <citation type="submission" date="2023-04" db="EMBL/GenBank/DDBJ databases">
        <title>Draft Genome sequencing of Naganishia species isolated from polar environments using Oxford Nanopore Technology.</title>
        <authorList>
            <person name="Leo P."/>
            <person name="Venkateswaran K."/>
        </authorList>
    </citation>
    <scope>NUCLEOTIDE SEQUENCE</scope>
    <source>
        <strain evidence="1">DBVPG 5303</strain>
    </source>
</reference>
<gene>
    <name evidence="1" type="ORF">QFC24_005307</name>
</gene>
<name>A0ACC2X8J7_9TREE</name>
<comment type="caution">
    <text evidence="1">The sequence shown here is derived from an EMBL/GenBank/DDBJ whole genome shotgun (WGS) entry which is preliminary data.</text>
</comment>
<organism evidence="1 2">
    <name type="scientific">Naganishia onofrii</name>
    <dbReference type="NCBI Taxonomy" id="1851511"/>
    <lineage>
        <taxon>Eukaryota</taxon>
        <taxon>Fungi</taxon>
        <taxon>Dikarya</taxon>
        <taxon>Basidiomycota</taxon>
        <taxon>Agaricomycotina</taxon>
        <taxon>Tremellomycetes</taxon>
        <taxon>Filobasidiales</taxon>
        <taxon>Filobasidiaceae</taxon>
        <taxon>Naganishia</taxon>
    </lineage>
</organism>
<accession>A0ACC2X8J7</accession>
<dbReference type="Proteomes" id="UP001234202">
    <property type="component" value="Unassembled WGS sequence"/>
</dbReference>
<evidence type="ECO:0000313" key="1">
    <source>
        <dbReference type="EMBL" id="KAJ9120353.1"/>
    </source>
</evidence>
<keyword evidence="2" id="KW-1185">Reference proteome</keyword>
<dbReference type="EMBL" id="JASBWV010000021">
    <property type="protein sequence ID" value="KAJ9120353.1"/>
    <property type="molecule type" value="Genomic_DNA"/>
</dbReference>